<dbReference type="Proteomes" id="UP001074726">
    <property type="component" value="Unassembled WGS sequence"/>
</dbReference>
<keyword evidence="4" id="KW-1185">Reference proteome</keyword>
<comment type="caution">
    <text evidence="3">The sequence shown here is derived from an EMBL/GenBank/DDBJ whole genome shotgun (WGS) entry which is preliminary data.</text>
</comment>
<sequence>MTHDQIQQSPTRTLEGHLLPAPGVWDIDPGHTDLAFVGRHFMVTKVRGRFTDVTGRVVIAPQMSDSTVEVTIGMASVESGSADRDDHIRSADLFDVERYPTATFVSRSVDWGGTSGTVHGDLTIHGVTRRVPLIVSFEGYVPDPWGGHRAIFSARTAVNREEFGITWNMALEAGGLLVSKDVRIEIELETVLAGQ</sequence>
<dbReference type="Gene3D" id="2.40.128.110">
    <property type="entry name" value="Lipid/polyisoprenoid-binding, YceI-like"/>
    <property type="match status" value="1"/>
</dbReference>
<reference evidence="3" key="1">
    <citation type="submission" date="2022-08" db="EMBL/GenBank/DDBJ databases">
        <title>Genome sequencing of Nocardioides sp. STR2.</title>
        <authorList>
            <person name="So Y."/>
        </authorList>
    </citation>
    <scope>NUCLEOTIDE SEQUENCE</scope>
    <source>
        <strain evidence="3">STR2</strain>
    </source>
</reference>
<dbReference type="RefSeq" id="WP_268113608.1">
    <property type="nucleotide sequence ID" value="NZ_JAPPUX010000006.1"/>
</dbReference>
<organism evidence="3 4">
    <name type="scientific">Nocardioides pini</name>
    <dbReference type="NCBI Taxonomy" id="2975053"/>
    <lineage>
        <taxon>Bacteria</taxon>
        <taxon>Bacillati</taxon>
        <taxon>Actinomycetota</taxon>
        <taxon>Actinomycetes</taxon>
        <taxon>Propionibacteriales</taxon>
        <taxon>Nocardioidaceae</taxon>
        <taxon>Nocardioides</taxon>
    </lineage>
</organism>
<dbReference type="PANTHER" id="PTHR34406:SF1">
    <property type="entry name" value="PROTEIN YCEI"/>
    <property type="match status" value="1"/>
</dbReference>
<feature type="domain" description="Lipid/polyisoprenoid-binding YceI-like" evidence="2">
    <location>
        <begin position="24"/>
        <end position="191"/>
    </location>
</feature>
<comment type="similarity">
    <text evidence="1">Belongs to the UPF0312 family.</text>
</comment>
<evidence type="ECO:0000256" key="1">
    <source>
        <dbReference type="ARBA" id="ARBA00008812"/>
    </source>
</evidence>
<proteinExistence type="inferred from homology"/>
<dbReference type="InterPro" id="IPR036761">
    <property type="entry name" value="TTHA0802/YceI-like_sf"/>
</dbReference>
<accession>A0ABT4CHX1</accession>
<dbReference type="PANTHER" id="PTHR34406">
    <property type="entry name" value="PROTEIN YCEI"/>
    <property type="match status" value="1"/>
</dbReference>
<dbReference type="SUPFAM" id="SSF101874">
    <property type="entry name" value="YceI-like"/>
    <property type="match status" value="1"/>
</dbReference>
<evidence type="ECO:0000313" key="3">
    <source>
        <dbReference type="EMBL" id="MCY4728572.1"/>
    </source>
</evidence>
<dbReference type="SMART" id="SM00867">
    <property type="entry name" value="YceI"/>
    <property type="match status" value="1"/>
</dbReference>
<gene>
    <name evidence="3" type="ORF">NYO98_19985</name>
</gene>
<evidence type="ECO:0000259" key="2">
    <source>
        <dbReference type="SMART" id="SM00867"/>
    </source>
</evidence>
<dbReference type="Pfam" id="PF04264">
    <property type="entry name" value="YceI"/>
    <property type="match status" value="1"/>
</dbReference>
<dbReference type="EMBL" id="JAPPUX010000006">
    <property type="protein sequence ID" value="MCY4728572.1"/>
    <property type="molecule type" value="Genomic_DNA"/>
</dbReference>
<evidence type="ECO:0000313" key="4">
    <source>
        <dbReference type="Proteomes" id="UP001074726"/>
    </source>
</evidence>
<name>A0ABT4CHX1_9ACTN</name>
<protein>
    <submittedName>
        <fullName evidence="3">YceI family protein</fullName>
    </submittedName>
</protein>
<dbReference type="InterPro" id="IPR007372">
    <property type="entry name" value="Lipid/polyisoprenoid-bd_YceI"/>
</dbReference>